<dbReference type="GO" id="GO:0046654">
    <property type="term" value="P:tetrahydrofolate biosynthetic process"/>
    <property type="evidence" value="ECO:0007669"/>
    <property type="project" value="InterPro"/>
</dbReference>
<name>G0LKD7_HALWC</name>
<dbReference type="GO" id="GO:0050661">
    <property type="term" value="F:NADP binding"/>
    <property type="evidence" value="ECO:0007669"/>
    <property type="project" value="InterPro"/>
</dbReference>
<dbReference type="GO" id="GO:0046655">
    <property type="term" value="P:folic acid metabolic process"/>
    <property type="evidence" value="ECO:0007669"/>
    <property type="project" value="TreeGrafter"/>
</dbReference>
<sequence>MEFTSVAALADNYVIGRNGDLPWESLPADKQQYRERVSGFPVILGRRTYESMRSDLPGRRQIVLSQQKQGFHIETVTHAPDIDSAIEISKQTDTKTVYILGGAAIYSLFQSHIDRMVLTRVPGIYQGDSYYPEWNDDVWTLISTEDYAGFTLEEWTRQSV</sequence>
<dbReference type="PANTHER" id="PTHR48069">
    <property type="entry name" value="DIHYDROFOLATE REDUCTASE"/>
    <property type="match status" value="1"/>
</dbReference>
<dbReference type="EC" id="1.5.1.3" evidence="2"/>
<dbReference type="GeneID" id="12446702"/>
<evidence type="ECO:0000256" key="1">
    <source>
        <dbReference type="ARBA" id="ARBA00004903"/>
    </source>
</evidence>
<proteinExistence type="predicted"/>
<dbReference type="GO" id="GO:0006730">
    <property type="term" value="P:one-carbon metabolic process"/>
    <property type="evidence" value="ECO:0007669"/>
    <property type="project" value="UniProtKB-KW"/>
</dbReference>
<dbReference type="PANTHER" id="PTHR48069:SF3">
    <property type="entry name" value="DIHYDROFOLATE REDUCTASE"/>
    <property type="match status" value="1"/>
</dbReference>
<evidence type="ECO:0000259" key="6">
    <source>
        <dbReference type="PROSITE" id="PS51330"/>
    </source>
</evidence>
<dbReference type="SUPFAM" id="SSF53597">
    <property type="entry name" value="Dihydrofolate reductase-like"/>
    <property type="match status" value="1"/>
</dbReference>
<dbReference type="Pfam" id="PF00186">
    <property type="entry name" value="DHFR_1"/>
    <property type="match status" value="1"/>
</dbReference>
<protein>
    <recommendedName>
        <fullName evidence="2">dihydrofolate reductase</fullName>
        <ecNumber evidence="2">1.5.1.3</ecNumber>
    </recommendedName>
</protein>
<dbReference type="InterPro" id="IPR024072">
    <property type="entry name" value="DHFR-like_dom_sf"/>
</dbReference>
<dbReference type="PROSITE" id="PS51330">
    <property type="entry name" value="DHFR_2"/>
    <property type="match status" value="1"/>
</dbReference>
<keyword evidence="5 7" id="KW-0560">Oxidoreductase</keyword>
<organism evidence="7 8">
    <name type="scientific">Haloquadratum walsbyi (strain DSM 16854 / JCM 12705 / C23)</name>
    <dbReference type="NCBI Taxonomy" id="768065"/>
    <lineage>
        <taxon>Archaea</taxon>
        <taxon>Methanobacteriati</taxon>
        <taxon>Methanobacteriota</taxon>
        <taxon>Stenosarchaea group</taxon>
        <taxon>Halobacteria</taxon>
        <taxon>Halobacteriales</taxon>
        <taxon>Haloferacaceae</taxon>
        <taxon>Haloquadratum</taxon>
    </lineage>
</organism>
<keyword evidence="3" id="KW-0554">One-carbon metabolism</keyword>
<dbReference type="HOGENOM" id="CLU_043966_5_2_2"/>
<dbReference type="PIRSF" id="PIRSF000194">
    <property type="entry name" value="DHFR"/>
    <property type="match status" value="1"/>
</dbReference>
<dbReference type="CDD" id="cd00209">
    <property type="entry name" value="DHFR"/>
    <property type="match status" value="1"/>
</dbReference>
<evidence type="ECO:0000256" key="5">
    <source>
        <dbReference type="ARBA" id="ARBA00023002"/>
    </source>
</evidence>
<feature type="domain" description="DHFR" evidence="6">
    <location>
        <begin position="2"/>
        <end position="160"/>
    </location>
</feature>
<evidence type="ECO:0000256" key="2">
    <source>
        <dbReference type="ARBA" id="ARBA00012856"/>
    </source>
</evidence>
<dbReference type="EMBL" id="FR746099">
    <property type="protein sequence ID" value="CCC39895.1"/>
    <property type="molecule type" value="Genomic_DNA"/>
</dbReference>
<keyword evidence="4" id="KW-0521">NADP</keyword>
<reference evidence="7 8" key="1">
    <citation type="journal article" date="2011" name="PLoS ONE">
        <title>Haloquadratum walsbyi: limited diversity in a global pond.</title>
        <authorList>
            <person name="Dyall-Smith M."/>
            <person name="Pfeiffer F."/>
            <person name="Klee K."/>
            <person name="Palm P."/>
            <person name="Gross K."/>
            <person name="Schuster S.C."/>
            <person name="Rampp M."/>
            <person name="Oesterhelt D."/>
        </authorList>
    </citation>
    <scope>NUCLEOTIDE SEQUENCE [LARGE SCALE GENOMIC DNA]</scope>
    <source>
        <strain evidence="8">DSM 16854 / JCM 12705 / C23</strain>
    </source>
</reference>
<accession>G0LKD7</accession>
<evidence type="ECO:0000313" key="8">
    <source>
        <dbReference type="Proteomes" id="UP000007954"/>
    </source>
</evidence>
<evidence type="ECO:0000313" key="7">
    <source>
        <dbReference type="EMBL" id="CCC39895.1"/>
    </source>
</evidence>
<dbReference type="Gene3D" id="3.40.430.10">
    <property type="entry name" value="Dihydrofolate Reductase, subunit A"/>
    <property type="match status" value="1"/>
</dbReference>
<dbReference type="GO" id="GO:0005829">
    <property type="term" value="C:cytosol"/>
    <property type="evidence" value="ECO:0007669"/>
    <property type="project" value="TreeGrafter"/>
</dbReference>
<comment type="pathway">
    <text evidence="1">Cofactor biosynthesis; tetrahydrofolate biosynthesis; 5,6,7,8-tetrahydrofolate from 7,8-dihydrofolate: step 1/1.</text>
</comment>
<dbReference type="OrthoDB" id="337010at2157"/>
<evidence type="ECO:0000256" key="3">
    <source>
        <dbReference type="ARBA" id="ARBA00022563"/>
    </source>
</evidence>
<gene>
    <name evidence="7" type="primary">folA2</name>
    <name evidence="7" type="ordered locus">Hqrw_1983</name>
</gene>
<dbReference type="GO" id="GO:0046452">
    <property type="term" value="P:dihydrofolate metabolic process"/>
    <property type="evidence" value="ECO:0007669"/>
    <property type="project" value="TreeGrafter"/>
</dbReference>
<evidence type="ECO:0000256" key="4">
    <source>
        <dbReference type="ARBA" id="ARBA00022857"/>
    </source>
</evidence>
<dbReference type="PRINTS" id="PR00070">
    <property type="entry name" value="DHFR"/>
</dbReference>
<dbReference type="InterPro" id="IPR001796">
    <property type="entry name" value="DHFR_dom"/>
</dbReference>
<dbReference type="RefSeq" id="WP_011571118.1">
    <property type="nucleotide sequence ID" value="NC_017459.1"/>
</dbReference>
<dbReference type="KEGG" id="hwc:Hqrw_1983"/>
<dbReference type="GO" id="GO:0004146">
    <property type="term" value="F:dihydrofolate reductase activity"/>
    <property type="evidence" value="ECO:0007669"/>
    <property type="project" value="UniProtKB-EC"/>
</dbReference>
<dbReference type="InterPro" id="IPR012259">
    <property type="entry name" value="DHFR"/>
</dbReference>
<dbReference type="Proteomes" id="UP000007954">
    <property type="component" value="Chromosome"/>
</dbReference>
<dbReference type="AlphaFoldDB" id="G0LKD7"/>